<comment type="caution">
    <text evidence="1">The sequence shown here is derived from an EMBL/GenBank/DDBJ whole genome shotgun (WGS) entry which is preliminary data.</text>
</comment>
<accession>A0ACC2GFN3</accession>
<dbReference type="Proteomes" id="UP001157502">
    <property type="component" value="Chromosome 14"/>
</dbReference>
<keyword evidence="2" id="KW-1185">Reference proteome</keyword>
<evidence type="ECO:0000313" key="1">
    <source>
        <dbReference type="EMBL" id="KAJ8002352.1"/>
    </source>
</evidence>
<organism evidence="1 2">
    <name type="scientific">Dallia pectoralis</name>
    <name type="common">Alaska blackfish</name>
    <dbReference type="NCBI Taxonomy" id="75939"/>
    <lineage>
        <taxon>Eukaryota</taxon>
        <taxon>Metazoa</taxon>
        <taxon>Chordata</taxon>
        <taxon>Craniata</taxon>
        <taxon>Vertebrata</taxon>
        <taxon>Euteleostomi</taxon>
        <taxon>Actinopterygii</taxon>
        <taxon>Neopterygii</taxon>
        <taxon>Teleostei</taxon>
        <taxon>Protacanthopterygii</taxon>
        <taxon>Esociformes</taxon>
        <taxon>Umbridae</taxon>
        <taxon>Dallia</taxon>
    </lineage>
</organism>
<dbReference type="EMBL" id="CM055741">
    <property type="protein sequence ID" value="KAJ8002352.1"/>
    <property type="molecule type" value="Genomic_DNA"/>
</dbReference>
<name>A0ACC2GFN3_DALPE</name>
<evidence type="ECO:0000313" key="2">
    <source>
        <dbReference type="Proteomes" id="UP001157502"/>
    </source>
</evidence>
<sequence>MYLSINCLAGFQTKVLMTLEKLVENQVEILANQRKLLAGVEDPPEEVIQRSCRTVKELEDLCKGLEDATKRNKMISYLRSVGGRDLGAMVRKVLNKIASNQVLKVYSLKGRKENAVSMTSTSVG</sequence>
<protein>
    <submittedName>
        <fullName evidence="1">Uncharacterized protein</fullName>
    </submittedName>
</protein>
<gene>
    <name evidence="1" type="ORF">DPEC_G00178990</name>
</gene>
<proteinExistence type="predicted"/>
<reference evidence="1" key="1">
    <citation type="submission" date="2021-05" db="EMBL/GenBank/DDBJ databases">
        <authorList>
            <person name="Pan Q."/>
            <person name="Jouanno E."/>
            <person name="Zahm M."/>
            <person name="Klopp C."/>
            <person name="Cabau C."/>
            <person name="Louis A."/>
            <person name="Berthelot C."/>
            <person name="Parey E."/>
            <person name="Roest Crollius H."/>
            <person name="Montfort J."/>
            <person name="Robinson-Rechavi M."/>
            <person name="Bouchez O."/>
            <person name="Lampietro C."/>
            <person name="Lopez Roques C."/>
            <person name="Donnadieu C."/>
            <person name="Postlethwait J."/>
            <person name="Bobe J."/>
            <person name="Dillon D."/>
            <person name="Chandos A."/>
            <person name="von Hippel F."/>
            <person name="Guiguen Y."/>
        </authorList>
    </citation>
    <scope>NUCLEOTIDE SEQUENCE</scope>
    <source>
        <strain evidence="1">YG-Jan2019</strain>
    </source>
</reference>